<dbReference type="AlphaFoldDB" id="A0A9D3UY92"/>
<dbReference type="EMBL" id="JAIQCV010000009">
    <property type="protein sequence ID" value="KAH1064445.1"/>
    <property type="molecule type" value="Genomic_DNA"/>
</dbReference>
<dbReference type="Proteomes" id="UP000828251">
    <property type="component" value="Unassembled WGS sequence"/>
</dbReference>
<sequence>MADAFTVTTTITNDSGQDLKLRCSDYEIAAKTINNKVTATFPVPVPANYKVGFFVYDVGDSPGWMVFWTTDNQVFTMLFKISDTIPREQAASNPRQGHSEHEIIYPGYKYTAWARIETNADGQALTANISHAE</sequence>
<name>A0A9D3UY92_9ROSI</name>
<protein>
    <submittedName>
        <fullName evidence="1">Uncharacterized protein</fullName>
    </submittedName>
</protein>
<accession>A0A9D3UY92</accession>
<evidence type="ECO:0000313" key="1">
    <source>
        <dbReference type="EMBL" id="KAH1064445.1"/>
    </source>
</evidence>
<evidence type="ECO:0000313" key="2">
    <source>
        <dbReference type="Proteomes" id="UP000828251"/>
    </source>
</evidence>
<comment type="caution">
    <text evidence="1">The sequence shown here is derived from an EMBL/GenBank/DDBJ whole genome shotgun (WGS) entry which is preliminary data.</text>
</comment>
<gene>
    <name evidence="1" type="ORF">J1N35_029432</name>
</gene>
<organism evidence="1 2">
    <name type="scientific">Gossypium stocksii</name>
    <dbReference type="NCBI Taxonomy" id="47602"/>
    <lineage>
        <taxon>Eukaryota</taxon>
        <taxon>Viridiplantae</taxon>
        <taxon>Streptophyta</taxon>
        <taxon>Embryophyta</taxon>
        <taxon>Tracheophyta</taxon>
        <taxon>Spermatophyta</taxon>
        <taxon>Magnoliopsida</taxon>
        <taxon>eudicotyledons</taxon>
        <taxon>Gunneridae</taxon>
        <taxon>Pentapetalae</taxon>
        <taxon>rosids</taxon>
        <taxon>malvids</taxon>
        <taxon>Malvales</taxon>
        <taxon>Malvaceae</taxon>
        <taxon>Malvoideae</taxon>
        <taxon>Gossypium</taxon>
    </lineage>
</organism>
<keyword evidence="2" id="KW-1185">Reference proteome</keyword>
<dbReference type="OrthoDB" id="959451at2759"/>
<reference evidence="1 2" key="1">
    <citation type="journal article" date="2021" name="Plant Biotechnol. J.">
        <title>Multi-omics assisted identification of the key and species-specific regulatory components of drought-tolerant mechanisms in Gossypium stocksii.</title>
        <authorList>
            <person name="Yu D."/>
            <person name="Ke L."/>
            <person name="Zhang D."/>
            <person name="Wu Y."/>
            <person name="Sun Y."/>
            <person name="Mei J."/>
            <person name="Sun J."/>
            <person name="Sun Y."/>
        </authorList>
    </citation>
    <scope>NUCLEOTIDE SEQUENCE [LARGE SCALE GENOMIC DNA]</scope>
    <source>
        <strain evidence="2">cv. E1</strain>
        <tissue evidence="1">Leaf</tissue>
    </source>
</reference>
<proteinExistence type="predicted"/>